<name>A0A4Q1U662_9LACO</name>
<comment type="similarity">
    <text evidence="1 2">Belongs to the phD/YefM antitoxin family.</text>
</comment>
<protein>
    <recommendedName>
        <fullName evidence="2">Antitoxin</fullName>
    </recommendedName>
</protein>
<dbReference type="NCBIfam" id="TIGR01552">
    <property type="entry name" value="phd_fam"/>
    <property type="match status" value="1"/>
</dbReference>
<evidence type="ECO:0000256" key="1">
    <source>
        <dbReference type="ARBA" id="ARBA00009981"/>
    </source>
</evidence>
<evidence type="ECO:0000313" key="4">
    <source>
        <dbReference type="Proteomes" id="UP000290475"/>
    </source>
</evidence>
<dbReference type="AlphaFoldDB" id="A0A4Q1U662"/>
<evidence type="ECO:0000256" key="2">
    <source>
        <dbReference type="RuleBase" id="RU362080"/>
    </source>
</evidence>
<accession>A0A4Q1U662</accession>
<evidence type="ECO:0000313" key="3">
    <source>
        <dbReference type="EMBL" id="RXT27096.1"/>
    </source>
</evidence>
<organism evidence="3 4">
    <name type="scientific">Lacticaseibacillus chiayiensis</name>
    <dbReference type="NCBI Taxonomy" id="2100821"/>
    <lineage>
        <taxon>Bacteria</taxon>
        <taxon>Bacillati</taxon>
        <taxon>Bacillota</taxon>
        <taxon>Bacilli</taxon>
        <taxon>Lactobacillales</taxon>
        <taxon>Lactobacillaceae</taxon>
        <taxon>Lacticaseibacillus</taxon>
    </lineage>
</organism>
<comment type="caution">
    <text evidence="3">The sequence shown here is derived from an EMBL/GenBank/DDBJ whole genome shotgun (WGS) entry which is preliminary data.</text>
</comment>
<proteinExistence type="inferred from homology"/>
<dbReference type="Pfam" id="PF02604">
    <property type="entry name" value="PhdYeFM_antitox"/>
    <property type="match status" value="1"/>
</dbReference>
<comment type="function">
    <text evidence="2">Antitoxin component of a type II toxin-antitoxin (TA) system.</text>
</comment>
<sequence>MDTISAKNFQQNFDVYMRQVAEKTKPLVVTAQNPDHSVVLMSKRDFDANEETMYLLSNSELMARIKHGDAQVAAGKTKRHQLRNLGIDADM</sequence>
<dbReference type="Proteomes" id="UP000290475">
    <property type="component" value="Unassembled WGS sequence"/>
</dbReference>
<dbReference type="SUPFAM" id="SSF143120">
    <property type="entry name" value="YefM-like"/>
    <property type="match status" value="1"/>
</dbReference>
<reference evidence="3 4" key="1">
    <citation type="submission" date="2017-01" db="EMBL/GenBank/DDBJ databases">
        <title>Lactobacillus chiayiensis sp. nov., a lactic acid bacterium isolated from compost.</title>
        <authorList>
            <person name="Huang C.-H."/>
        </authorList>
    </citation>
    <scope>NUCLEOTIDE SEQUENCE [LARGE SCALE GENOMIC DNA]</scope>
    <source>
        <strain evidence="4">chh01</strain>
    </source>
</reference>
<dbReference type="RefSeq" id="WP_191983428.1">
    <property type="nucleotide sequence ID" value="NZ_CP074378.1"/>
</dbReference>
<dbReference type="Gene3D" id="3.40.1620.10">
    <property type="entry name" value="YefM-like domain"/>
    <property type="match status" value="1"/>
</dbReference>
<dbReference type="EMBL" id="MSSM01000009">
    <property type="protein sequence ID" value="RXT27096.1"/>
    <property type="molecule type" value="Genomic_DNA"/>
</dbReference>
<gene>
    <name evidence="3" type="ORF">BVJ53_04675</name>
</gene>
<dbReference type="InterPro" id="IPR036165">
    <property type="entry name" value="YefM-like_sf"/>
</dbReference>
<dbReference type="InterPro" id="IPR006442">
    <property type="entry name" value="Antitoxin_Phd/YefM"/>
</dbReference>